<dbReference type="EMBL" id="JBHLTP010000002">
    <property type="protein sequence ID" value="MFC0522143.1"/>
    <property type="molecule type" value="Genomic_DNA"/>
</dbReference>
<dbReference type="CDD" id="cd07812">
    <property type="entry name" value="SRPBCC"/>
    <property type="match status" value="1"/>
</dbReference>
<dbReference type="InterPro" id="IPR023393">
    <property type="entry name" value="START-like_dom_sf"/>
</dbReference>
<evidence type="ECO:0000313" key="1">
    <source>
        <dbReference type="EMBL" id="MFC0522143.1"/>
    </source>
</evidence>
<dbReference type="Gene3D" id="3.30.530.20">
    <property type="match status" value="1"/>
</dbReference>
<gene>
    <name evidence="1" type="ORF">ACFFGV_00880</name>
</gene>
<keyword evidence="2" id="KW-1185">Reference proteome</keyword>
<reference evidence="1 2" key="1">
    <citation type="submission" date="2024-09" db="EMBL/GenBank/DDBJ databases">
        <authorList>
            <person name="Sun Q."/>
            <person name="Mori K."/>
        </authorList>
    </citation>
    <scope>NUCLEOTIDE SEQUENCE [LARGE SCALE GENOMIC DNA]</scope>
    <source>
        <strain evidence="1 2">NCAIM B.02529</strain>
    </source>
</reference>
<name>A0ABV6LIC6_9BACI</name>
<dbReference type="SUPFAM" id="SSF55961">
    <property type="entry name" value="Bet v1-like"/>
    <property type="match status" value="1"/>
</dbReference>
<sequence>MMEWKETKIIDADIEVVWELFKDRNIRTIMPKVEEHTLIEKEEHQAGAKHRQTYREGKRVETYIVETVAYEDRDDYKNKQIQFVLGKAFEIDLTFTLEKIGKNKTSFTYAGRNKGVNFVGRAMLRLGSKKGNMDVVQEFMNRVQSQSIQQDDKQ</sequence>
<dbReference type="RefSeq" id="WP_377344654.1">
    <property type="nucleotide sequence ID" value="NZ_JBHLTP010000002.1"/>
</dbReference>
<protein>
    <submittedName>
        <fullName evidence="1">SRPBCC family protein</fullName>
    </submittedName>
</protein>
<accession>A0ABV6LIC6</accession>
<dbReference type="InterPro" id="IPR019587">
    <property type="entry name" value="Polyketide_cyclase/dehydratase"/>
</dbReference>
<dbReference type="Pfam" id="PF10604">
    <property type="entry name" value="Polyketide_cyc2"/>
    <property type="match status" value="1"/>
</dbReference>
<evidence type="ECO:0000313" key="2">
    <source>
        <dbReference type="Proteomes" id="UP001589836"/>
    </source>
</evidence>
<organism evidence="1 2">
    <name type="scientific">Pontibacillus salicampi</name>
    <dbReference type="NCBI Taxonomy" id="1449801"/>
    <lineage>
        <taxon>Bacteria</taxon>
        <taxon>Bacillati</taxon>
        <taxon>Bacillota</taxon>
        <taxon>Bacilli</taxon>
        <taxon>Bacillales</taxon>
        <taxon>Bacillaceae</taxon>
        <taxon>Pontibacillus</taxon>
    </lineage>
</organism>
<proteinExistence type="predicted"/>
<dbReference type="Proteomes" id="UP001589836">
    <property type="component" value="Unassembled WGS sequence"/>
</dbReference>
<comment type="caution">
    <text evidence="1">The sequence shown here is derived from an EMBL/GenBank/DDBJ whole genome shotgun (WGS) entry which is preliminary data.</text>
</comment>